<keyword evidence="13" id="KW-1185">Reference proteome</keyword>
<feature type="compositionally biased region" description="Basic and acidic residues" evidence="10">
    <location>
        <begin position="167"/>
        <end position="178"/>
    </location>
</feature>
<comment type="subcellular location">
    <subcellularLocation>
        <location evidence="1">Nucleus</location>
    </subcellularLocation>
</comment>
<evidence type="ECO:0000256" key="8">
    <source>
        <dbReference type="ARBA" id="ARBA00023242"/>
    </source>
</evidence>
<name>M2QAW2_CERS8</name>
<dbReference type="STRING" id="914234.M2QAW2"/>
<keyword evidence="2" id="KW-0479">Metal-binding</keyword>
<evidence type="ECO:0000256" key="10">
    <source>
        <dbReference type="SAM" id="MobiDB-lite"/>
    </source>
</evidence>
<dbReference type="AlphaFoldDB" id="M2QAW2"/>
<evidence type="ECO:0000256" key="7">
    <source>
        <dbReference type="ARBA" id="ARBA00023163"/>
    </source>
</evidence>
<keyword evidence="4 9" id="KW-0863">Zinc-finger</keyword>
<dbReference type="PANTHER" id="PTHR45888:SF4">
    <property type="entry name" value="PHD FINGER PROTEIN 10"/>
    <property type="match status" value="1"/>
</dbReference>
<dbReference type="SUPFAM" id="SSF57903">
    <property type="entry name" value="FYVE/PHD zinc finger"/>
    <property type="match status" value="2"/>
</dbReference>
<accession>M2QAW2</accession>
<sequence>MVSCAECGRSAHPTCLDLADIGDVMRSYDWKCMECKNCEICHSKEDDNRMMFCDFCDRGWHMDCLDPPLSEAPPGKWHCPRCPPLPPPGPSPAAEDQSADPLHDLPLSSPLPMNEPPVASTSRAATTEQPPMVPGESELDVDVIGDGPPHPQRSKKKKSLRWKGKSPMREDPDSRDPNPDLEPTSAPTPVPRRMRLKLSSPVPPPQPSPPPPKTIPIIRLRLPPRGKGKEREEEHDEPPKGIFDNMLSQEDRNTNATSIS</sequence>
<evidence type="ECO:0000313" key="13">
    <source>
        <dbReference type="Proteomes" id="UP000016930"/>
    </source>
</evidence>
<gene>
    <name evidence="12" type="ORF">CERSUDRAFT_141605</name>
</gene>
<keyword evidence="3" id="KW-0677">Repeat</keyword>
<evidence type="ECO:0000256" key="5">
    <source>
        <dbReference type="ARBA" id="ARBA00022833"/>
    </source>
</evidence>
<dbReference type="InterPro" id="IPR019787">
    <property type="entry name" value="Znf_PHD-finger"/>
</dbReference>
<evidence type="ECO:0000256" key="6">
    <source>
        <dbReference type="ARBA" id="ARBA00023015"/>
    </source>
</evidence>
<keyword evidence="7" id="KW-0804">Transcription</keyword>
<dbReference type="Proteomes" id="UP000016930">
    <property type="component" value="Unassembled WGS sequence"/>
</dbReference>
<dbReference type="OrthoDB" id="787137at2759"/>
<evidence type="ECO:0000256" key="2">
    <source>
        <dbReference type="ARBA" id="ARBA00022723"/>
    </source>
</evidence>
<feature type="compositionally biased region" description="Polar residues" evidence="10">
    <location>
        <begin position="119"/>
        <end position="129"/>
    </location>
</feature>
<protein>
    <recommendedName>
        <fullName evidence="11">PHD-type domain-containing protein</fullName>
    </recommendedName>
</protein>
<dbReference type="Pfam" id="PF00628">
    <property type="entry name" value="PHD"/>
    <property type="match status" value="2"/>
</dbReference>
<evidence type="ECO:0000259" key="11">
    <source>
        <dbReference type="PROSITE" id="PS50016"/>
    </source>
</evidence>
<feature type="domain" description="PHD-type" evidence="11">
    <location>
        <begin position="35"/>
        <end position="85"/>
    </location>
</feature>
<dbReference type="HOGENOM" id="CLU_1071783_0_0_1"/>
<dbReference type="GO" id="GO:0005634">
    <property type="term" value="C:nucleus"/>
    <property type="evidence" value="ECO:0007669"/>
    <property type="project" value="UniProtKB-SubCell"/>
</dbReference>
<evidence type="ECO:0000256" key="4">
    <source>
        <dbReference type="ARBA" id="ARBA00022771"/>
    </source>
</evidence>
<evidence type="ECO:0000256" key="1">
    <source>
        <dbReference type="ARBA" id="ARBA00004123"/>
    </source>
</evidence>
<dbReference type="InterPro" id="IPR013083">
    <property type="entry name" value="Znf_RING/FYVE/PHD"/>
</dbReference>
<feature type="non-terminal residue" evidence="12">
    <location>
        <position position="1"/>
    </location>
</feature>
<evidence type="ECO:0000256" key="9">
    <source>
        <dbReference type="PROSITE-ProRule" id="PRU00146"/>
    </source>
</evidence>
<dbReference type="SMART" id="SM00249">
    <property type="entry name" value="PHD"/>
    <property type="match status" value="2"/>
</dbReference>
<dbReference type="EMBL" id="KB445804">
    <property type="protein sequence ID" value="EMD34113.1"/>
    <property type="molecule type" value="Genomic_DNA"/>
</dbReference>
<keyword evidence="5" id="KW-0862">Zinc</keyword>
<feature type="compositionally biased region" description="Basic residues" evidence="10">
    <location>
        <begin position="152"/>
        <end position="166"/>
    </location>
</feature>
<dbReference type="InterPro" id="IPR001965">
    <property type="entry name" value="Znf_PHD"/>
</dbReference>
<proteinExistence type="predicted"/>
<dbReference type="InterPro" id="IPR019786">
    <property type="entry name" value="Zinc_finger_PHD-type_CS"/>
</dbReference>
<organism evidence="12 13">
    <name type="scientific">Ceriporiopsis subvermispora (strain B)</name>
    <name type="common">White-rot fungus</name>
    <name type="synonym">Gelatoporia subvermispora</name>
    <dbReference type="NCBI Taxonomy" id="914234"/>
    <lineage>
        <taxon>Eukaryota</taxon>
        <taxon>Fungi</taxon>
        <taxon>Dikarya</taxon>
        <taxon>Basidiomycota</taxon>
        <taxon>Agaricomycotina</taxon>
        <taxon>Agaricomycetes</taxon>
        <taxon>Polyporales</taxon>
        <taxon>Gelatoporiaceae</taxon>
        <taxon>Gelatoporia</taxon>
    </lineage>
</organism>
<dbReference type="PROSITE" id="PS01359">
    <property type="entry name" value="ZF_PHD_1"/>
    <property type="match status" value="1"/>
</dbReference>
<dbReference type="InterPro" id="IPR011011">
    <property type="entry name" value="Znf_FYVE_PHD"/>
</dbReference>
<feature type="region of interest" description="Disordered" evidence="10">
    <location>
        <begin position="87"/>
        <end position="260"/>
    </location>
</feature>
<feature type="compositionally biased region" description="Pro residues" evidence="10">
    <location>
        <begin position="201"/>
        <end position="214"/>
    </location>
</feature>
<dbReference type="PANTHER" id="PTHR45888">
    <property type="entry name" value="HL01030P-RELATED"/>
    <property type="match status" value="1"/>
</dbReference>
<evidence type="ECO:0000313" key="12">
    <source>
        <dbReference type="EMBL" id="EMD34113.1"/>
    </source>
</evidence>
<dbReference type="GO" id="GO:0008270">
    <property type="term" value="F:zinc ion binding"/>
    <property type="evidence" value="ECO:0007669"/>
    <property type="project" value="UniProtKB-KW"/>
</dbReference>
<keyword evidence="8" id="KW-0539">Nucleus</keyword>
<dbReference type="PROSITE" id="PS50016">
    <property type="entry name" value="ZF_PHD_2"/>
    <property type="match status" value="1"/>
</dbReference>
<evidence type="ECO:0000256" key="3">
    <source>
        <dbReference type="ARBA" id="ARBA00022737"/>
    </source>
</evidence>
<dbReference type="Gene3D" id="3.30.40.10">
    <property type="entry name" value="Zinc/RING finger domain, C3HC4 (zinc finger)"/>
    <property type="match status" value="1"/>
</dbReference>
<keyword evidence="6" id="KW-0805">Transcription regulation</keyword>
<reference evidence="12 13" key="1">
    <citation type="journal article" date="2012" name="Proc. Natl. Acad. Sci. U.S.A.">
        <title>Comparative genomics of Ceriporiopsis subvermispora and Phanerochaete chrysosporium provide insight into selective ligninolysis.</title>
        <authorList>
            <person name="Fernandez-Fueyo E."/>
            <person name="Ruiz-Duenas F.J."/>
            <person name="Ferreira P."/>
            <person name="Floudas D."/>
            <person name="Hibbett D.S."/>
            <person name="Canessa P."/>
            <person name="Larrondo L.F."/>
            <person name="James T.Y."/>
            <person name="Seelenfreund D."/>
            <person name="Lobos S."/>
            <person name="Polanco R."/>
            <person name="Tello M."/>
            <person name="Honda Y."/>
            <person name="Watanabe T."/>
            <person name="Watanabe T."/>
            <person name="Ryu J.S."/>
            <person name="Kubicek C.P."/>
            <person name="Schmoll M."/>
            <person name="Gaskell J."/>
            <person name="Hammel K.E."/>
            <person name="St John F.J."/>
            <person name="Vanden Wymelenberg A."/>
            <person name="Sabat G."/>
            <person name="Splinter BonDurant S."/>
            <person name="Syed K."/>
            <person name="Yadav J.S."/>
            <person name="Doddapaneni H."/>
            <person name="Subramanian V."/>
            <person name="Lavin J.L."/>
            <person name="Oguiza J.A."/>
            <person name="Perez G."/>
            <person name="Pisabarro A.G."/>
            <person name="Ramirez L."/>
            <person name="Santoyo F."/>
            <person name="Master E."/>
            <person name="Coutinho P.M."/>
            <person name="Henrissat B."/>
            <person name="Lombard V."/>
            <person name="Magnuson J.K."/>
            <person name="Kuees U."/>
            <person name="Hori C."/>
            <person name="Igarashi K."/>
            <person name="Samejima M."/>
            <person name="Held B.W."/>
            <person name="Barry K.W."/>
            <person name="LaButti K.M."/>
            <person name="Lapidus A."/>
            <person name="Lindquist E.A."/>
            <person name="Lucas S.M."/>
            <person name="Riley R."/>
            <person name="Salamov A.A."/>
            <person name="Hoffmeister D."/>
            <person name="Schwenk D."/>
            <person name="Hadar Y."/>
            <person name="Yarden O."/>
            <person name="de Vries R.P."/>
            <person name="Wiebenga A."/>
            <person name="Stenlid J."/>
            <person name="Eastwood D."/>
            <person name="Grigoriev I.V."/>
            <person name="Berka R.M."/>
            <person name="Blanchette R.A."/>
            <person name="Kersten P."/>
            <person name="Martinez A.T."/>
            <person name="Vicuna R."/>
            <person name="Cullen D."/>
        </authorList>
    </citation>
    <scope>NUCLEOTIDE SEQUENCE [LARGE SCALE GENOMIC DNA]</scope>
    <source>
        <strain evidence="12 13">B</strain>
    </source>
</reference>